<feature type="region of interest" description="Disordered" evidence="1">
    <location>
        <begin position="140"/>
        <end position="229"/>
    </location>
</feature>
<keyword evidence="4" id="KW-1185">Reference proteome</keyword>
<dbReference type="InterPro" id="IPR039761">
    <property type="entry name" value="Bms1/Tsr1"/>
</dbReference>
<reference evidence="3" key="1">
    <citation type="journal article" date="2010" name="Science">
        <title>Plasticity of animal genome architecture unmasked by rapid evolution of a pelagic tunicate.</title>
        <authorList>
            <person name="Denoeud F."/>
            <person name="Henriet S."/>
            <person name="Mungpakdee S."/>
            <person name="Aury J.M."/>
            <person name="Da Silva C."/>
            <person name="Brinkmann H."/>
            <person name="Mikhaleva J."/>
            <person name="Olsen L.C."/>
            <person name="Jubin C."/>
            <person name="Canestro C."/>
            <person name="Bouquet J.M."/>
            <person name="Danks G."/>
            <person name="Poulain J."/>
            <person name="Campsteijn C."/>
            <person name="Adamski M."/>
            <person name="Cross I."/>
            <person name="Yadetie F."/>
            <person name="Muffato M."/>
            <person name="Louis A."/>
            <person name="Butcher S."/>
            <person name="Tsagkogeorga G."/>
            <person name="Konrad A."/>
            <person name="Singh S."/>
            <person name="Jensen M.F."/>
            <person name="Cong E.H."/>
            <person name="Eikeseth-Otteraa H."/>
            <person name="Noel B."/>
            <person name="Anthouard V."/>
            <person name="Porcel B.M."/>
            <person name="Kachouri-Lafond R."/>
            <person name="Nishino A."/>
            <person name="Ugolini M."/>
            <person name="Chourrout P."/>
            <person name="Nishida H."/>
            <person name="Aasland R."/>
            <person name="Huzurbazar S."/>
            <person name="Westhof E."/>
            <person name="Delsuc F."/>
            <person name="Lehrach H."/>
            <person name="Reinhardt R."/>
            <person name="Weissenbach J."/>
            <person name="Roy S.W."/>
            <person name="Artiguenave F."/>
            <person name="Postlethwait J.H."/>
            <person name="Manak J.R."/>
            <person name="Thompson E.M."/>
            <person name="Jaillon O."/>
            <person name="Du Pasquier L."/>
            <person name="Boudinot P."/>
            <person name="Liberles D.A."/>
            <person name="Volff J.N."/>
            <person name="Philippe H."/>
            <person name="Lenhard B."/>
            <person name="Roest Crollius H."/>
            <person name="Wincker P."/>
            <person name="Chourrout D."/>
        </authorList>
    </citation>
    <scope>NUCLEOTIDE SEQUENCE [LARGE SCALE GENOMIC DNA]</scope>
</reference>
<dbReference type="GO" id="GO:0034511">
    <property type="term" value="F:U3 snoRNA binding"/>
    <property type="evidence" value="ECO:0007669"/>
    <property type="project" value="TreeGrafter"/>
</dbReference>
<dbReference type="AlphaFoldDB" id="E4XZS0"/>
<feature type="compositionally biased region" description="Acidic residues" evidence="1">
    <location>
        <begin position="182"/>
        <end position="196"/>
    </location>
</feature>
<dbReference type="GO" id="GO:0005634">
    <property type="term" value="C:nucleus"/>
    <property type="evidence" value="ECO:0007669"/>
    <property type="project" value="InterPro"/>
</dbReference>
<feature type="compositionally biased region" description="Acidic residues" evidence="1">
    <location>
        <begin position="148"/>
        <end position="166"/>
    </location>
</feature>
<evidence type="ECO:0000259" key="2">
    <source>
        <dbReference type="Pfam" id="PF08142"/>
    </source>
</evidence>
<evidence type="ECO:0000313" key="3">
    <source>
        <dbReference type="EMBL" id="CBY15132.1"/>
    </source>
</evidence>
<accession>E4XZS0</accession>
<dbReference type="PANTHER" id="PTHR12858:SF2">
    <property type="entry name" value="RIBOSOME BIOGENESIS PROTEIN BMS1 HOMOLOG"/>
    <property type="match status" value="1"/>
</dbReference>
<dbReference type="EMBL" id="FN653428">
    <property type="protein sequence ID" value="CBY15132.1"/>
    <property type="molecule type" value="Genomic_DNA"/>
</dbReference>
<dbReference type="GO" id="GO:0003924">
    <property type="term" value="F:GTPase activity"/>
    <property type="evidence" value="ECO:0007669"/>
    <property type="project" value="TreeGrafter"/>
</dbReference>
<dbReference type="GO" id="GO:0005525">
    <property type="term" value="F:GTP binding"/>
    <property type="evidence" value="ECO:0007669"/>
    <property type="project" value="TreeGrafter"/>
</dbReference>
<evidence type="ECO:0000256" key="1">
    <source>
        <dbReference type="SAM" id="MobiDB-lite"/>
    </source>
</evidence>
<sequence length="245" mass="27968">MDGKLLEIQQELRPIMWRQNRPYLLVDKVEDLADPEDLSKNKKLIERSLCTASRENQTYSLLQQKKRSLNQKERILNAPLSGQGGFMYDKDAVYLGVEKVKHDGERERKQFLAKMADANLQAEKNGSRVLMTLLAGGNNVERRPADFGEGEEDDEEDDDDLEGEEKESEHKIEGIVRKELASDSDGEEIDDFDANEIDGKLLEIQQELEGSEEENSCDEDPEDELRKDESALRAAFTHVNRLLSI</sequence>
<dbReference type="Proteomes" id="UP000001307">
    <property type="component" value="Unassembled WGS sequence"/>
</dbReference>
<evidence type="ECO:0000313" key="4">
    <source>
        <dbReference type="Proteomes" id="UP000001307"/>
    </source>
</evidence>
<feature type="compositionally biased region" description="Basic and acidic residues" evidence="1">
    <location>
        <begin position="167"/>
        <end position="181"/>
    </location>
</feature>
<gene>
    <name evidence="3" type="ORF">GSOID_T00012025001</name>
</gene>
<feature type="domain" description="AARP2CN" evidence="2">
    <location>
        <begin position="12"/>
        <end position="42"/>
    </location>
</feature>
<proteinExistence type="predicted"/>
<dbReference type="OrthoDB" id="9534121at2759"/>
<feature type="compositionally biased region" description="Acidic residues" evidence="1">
    <location>
        <begin position="209"/>
        <end position="223"/>
    </location>
</feature>
<dbReference type="GO" id="GO:0030686">
    <property type="term" value="C:90S preribosome"/>
    <property type="evidence" value="ECO:0007669"/>
    <property type="project" value="TreeGrafter"/>
</dbReference>
<dbReference type="GO" id="GO:0000462">
    <property type="term" value="P:maturation of SSU-rRNA from tricistronic rRNA transcript (SSU-rRNA, 5.8S rRNA, LSU-rRNA)"/>
    <property type="evidence" value="ECO:0007669"/>
    <property type="project" value="TreeGrafter"/>
</dbReference>
<dbReference type="PANTHER" id="PTHR12858">
    <property type="entry name" value="RIBOSOME BIOGENESIS PROTEIN"/>
    <property type="match status" value="1"/>
</dbReference>
<protein>
    <recommendedName>
        <fullName evidence="2">AARP2CN domain-containing protein</fullName>
    </recommendedName>
</protein>
<dbReference type="InterPro" id="IPR012948">
    <property type="entry name" value="AARP2CN"/>
</dbReference>
<organism evidence="3">
    <name type="scientific">Oikopleura dioica</name>
    <name type="common">Tunicate</name>
    <dbReference type="NCBI Taxonomy" id="34765"/>
    <lineage>
        <taxon>Eukaryota</taxon>
        <taxon>Metazoa</taxon>
        <taxon>Chordata</taxon>
        <taxon>Tunicata</taxon>
        <taxon>Appendicularia</taxon>
        <taxon>Copelata</taxon>
        <taxon>Oikopleuridae</taxon>
        <taxon>Oikopleura</taxon>
    </lineage>
</organism>
<dbReference type="InParanoid" id="E4XZS0"/>
<name>E4XZS0_OIKDI</name>
<dbReference type="Pfam" id="PF08142">
    <property type="entry name" value="AARP2CN"/>
    <property type="match status" value="1"/>
</dbReference>
<dbReference type="GO" id="GO:0000479">
    <property type="term" value="P:endonucleolytic cleavage of tricistronic rRNA transcript (SSU-rRNA, 5.8S rRNA, LSU-rRNA)"/>
    <property type="evidence" value="ECO:0007669"/>
    <property type="project" value="TreeGrafter"/>
</dbReference>